<feature type="transmembrane region" description="Helical" evidence="1">
    <location>
        <begin position="413"/>
        <end position="432"/>
    </location>
</feature>
<evidence type="ECO:0000313" key="3">
    <source>
        <dbReference type="Proteomes" id="UP000746471"/>
    </source>
</evidence>
<evidence type="ECO:0000256" key="1">
    <source>
        <dbReference type="SAM" id="Phobius"/>
    </source>
</evidence>
<sequence>MADLKSNEKSSRMMKVFKWVEKVGNKLPHPFTMFLWLLVIIIILSAVFGSMGVAVQHPVKDETVAIKSLLTKEGIQYIILNLVKNFSGFAPLGLVLSMMLGIGLAEQSGFMDAFMKRFILGAPEKLLVFMVFLIGICGNIASDAAAVVVPGLAGAIFYGAKKNPIVGIIAGYAAANAGFTANIIVAGTDVLLASITGETAKIINPAIEVSPLSNYYFMIVSTLVLAVVGTWLTSKVVIKIAGDYQAEDQVLDQTQDYEVTEEQRRGLKSAGLISIIFWGLVIAALIPTNSPLRGEGGSFISSPFIKGIVPFLLVWFVAVGVSYGRKVGTVTKSADVPRLMTKAIEGMSSYIVLVFVMAQFIGFFNWTNMGLVLSVKLADLLKASNFTGYGMVVAVIFITMFINLFIGSGSAKWALLAPVFVPMFMMLNYSPAFAQVAYRIGDSTTNAITPLSPYFAIALGFMQKYKKDIGVGNFFSLALPYVLGFGIIWIILLAIWFYLKLPLGPGAGIFM</sequence>
<feature type="transmembrane region" description="Helical" evidence="1">
    <location>
        <begin position="34"/>
        <end position="55"/>
    </location>
</feature>
<dbReference type="EMBL" id="JAHBCL010000002">
    <property type="protein sequence ID" value="MBS7525369.1"/>
    <property type="molecule type" value="Genomic_DNA"/>
</dbReference>
<dbReference type="InterPro" id="IPR004697">
    <property type="entry name" value="AbgT"/>
</dbReference>
<feature type="transmembrane region" description="Helical" evidence="1">
    <location>
        <begin position="307"/>
        <end position="325"/>
    </location>
</feature>
<organism evidence="2 3">
    <name type="scientific">Fusibacter paucivorans</name>
    <dbReference type="NCBI Taxonomy" id="76009"/>
    <lineage>
        <taxon>Bacteria</taxon>
        <taxon>Bacillati</taxon>
        <taxon>Bacillota</taxon>
        <taxon>Clostridia</taxon>
        <taxon>Eubacteriales</taxon>
        <taxon>Eubacteriales Family XII. Incertae Sedis</taxon>
        <taxon>Fusibacter</taxon>
    </lineage>
</organism>
<feature type="transmembrane region" description="Helical" evidence="1">
    <location>
        <begin position="86"/>
        <end position="105"/>
    </location>
</feature>
<dbReference type="Proteomes" id="UP000746471">
    <property type="component" value="Unassembled WGS sequence"/>
</dbReference>
<keyword evidence="3" id="KW-1185">Reference proteome</keyword>
<gene>
    <name evidence="2" type="ORF">KHM83_01615</name>
</gene>
<keyword evidence="1" id="KW-0812">Transmembrane</keyword>
<dbReference type="PANTHER" id="PTHR30282:SF0">
    <property type="entry name" value="P-AMINOBENZOYL-GLUTAMATE TRANSPORT PROTEIN"/>
    <property type="match status" value="1"/>
</dbReference>
<reference evidence="2 3" key="1">
    <citation type="submission" date="2021-05" db="EMBL/GenBank/DDBJ databases">
        <title>Fusibacter ferrireducens sp. nov., an anaerobic, sulfur- and Fe-reducing bacterium isolated from the mangrove sediment.</title>
        <authorList>
            <person name="Qiu D."/>
        </authorList>
    </citation>
    <scope>NUCLEOTIDE SEQUENCE [LARGE SCALE GENOMIC DNA]</scope>
    <source>
        <strain evidence="2 3">DSM 12116</strain>
    </source>
</reference>
<feature type="transmembrane region" description="Helical" evidence="1">
    <location>
        <begin position="444"/>
        <end position="462"/>
    </location>
</feature>
<name>A0ABS5PJP8_9FIRM</name>
<keyword evidence="1" id="KW-1133">Transmembrane helix</keyword>
<feature type="transmembrane region" description="Helical" evidence="1">
    <location>
        <begin position="215"/>
        <end position="232"/>
    </location>
</feature>
<protein>
    <submittedName>
        <fullName evidence="2">AbgT family transporter</fullName>
    </submittedName>
</protein>
<dbReference type="Pfam" id="PF03806">
    <property type="entry name" value="ABG_transport"/>
    <property type="match status" value="1"/>
</dbReference>
<feature type="transmembrane region" description="Helical" evidence="1">
    <location>
        <begin position="386"/>
        <end position="406"/>
    </location>
</feature>
<keyword evidence="1" id="KW-0472">Membrane</keyword>
<comment type="caution">
    <text evidence="2">The sequence shown here is derived from an EMBL/GenBank/DDBJ whole genome shotgun (WGS) entry which is preliminary data.</text>
</comment>
<feature type="transmembrane region" description="Helical" evidence="1">
    <location>
        <begin position="474"/>
        <end position="499"/>
    </location>
</feature>
<dbReference type="PANTHER" id="PTHR30282">
    <property type="entry name" value="P-AMINOBENZOYL GLUTAMATE TRANSPORTER"/>
    <property type="match status" value="1"/>
</dbReference>
<feature type="transmembrane region" description="Helical" evidence="1">
    <location>
        <begin position="346"/>
        <end position="366"/>
    </location>
</feature>
<dbReference type="RefSeq" id="WP_213235153.1">
    <property type="nucleotide sequence ID" value="NZ_JAHBCL010000002.1"/>
</dbReference>
<accession>A0ABS5PJP8</accession>
<evidence type="ECO:0000313" key="2">
    <source>
        <dbReference type="EMBL" id="MBS7525369.1"/>
    </source>
</evidence>
<feature type="transmembrane region" description="Helical" evidence="1">
    <location>
        <begin position="270"/>
        <end position="287"/>
    </location>
</feature>
<feature type="transmembrane region" description="Helical" evidence="1">
    <location>
        <begin position="126"/>
        <end position="149"/>
    </location>
</feature>
<proteinExistence type="predicted"/>